<keyword evidence="4" id="KW-1185">Reference proteome</keyword>
<dbReference type="InterPro" id="IPR011049">
    <property type="entry name" value="Serralysin-like_metalloprot_C"/>
</dbReference>
<proteinExistence type="predicted"/>
<dbReference type="PRINTS" id="PR00313">
    <property type="entry name" value="CABNDNGRPT"/>
</dbReference>
<dbReference type="SUPFAM" id="SSF51120">
    <property type="entry name" value="beta-Roll"/>
    <property type="match status" value="1"/>
</dbReference>
<dbReference type="Pfam" id="PF02469">
    <property type="entry name" value="Fasciclin"/>
    <property type="match status" value="2"/>
</dbReference>
<dbReference type="EMBL" id="BLJE01000003">
    <property type="protein sequence ID" value="GFE65993.1"/>
    <property type="molecule type" value="Genomic_DNA"/>
</dbReference>
<dbReference type="Proteomes" id="UP000436822">
    <property type="component" value="Unassembled WGS sequence"/>
</dbReference>
<dbReference type="PROSITE" id="PS00330">
    <property type="entry name" value="HEMOLYSIN_CALCIUM"/>
    <property type="match status" value="2"/>
</dbReference>
<sequence>MLMSQFEFTAFAEADLVDGHLGKGVTFVQPTEVPLSFSVNDDDRVLSGDIFDRARDHTGQTAEIVRAGEETGNGGQIYAERGFYASGSDGVRYILVEIEQEGSHENYYTYFGDVPDAGVELTVGRAFNIRTGASYDQLGAGSSAPNIVDIAAGSDDFNLLVRALSTAGLVETVQGLDDITVFAPTDAAFTQLAVDLGFEGDTSDEDAVFDAIVAGLTELGGGDPIPLLTDVLLYHVSAGAKTAEAIDAAETVSTLLDGATFGSEGTELIDNEPDIDNPQIVIPDIQAANGTIQAIDRVLLPVDIPGNTPDTPPEPDAPTLAGIVAASGGEFDADGTDFDLLLNAVEAAGLAGALDDPDADLTVFAPNDAAFVGLAQALGFEGTDEGAAFGYIVDALTLLSGGGDPIPLLKDILLYHVVPEALDSDAVLSAEGIPTLLGASLGVDGLSLVDADPDVADPSLIATDIAASNGIAHVIDGVLLPVDVLQSDGSNSVDFVIGTDEADHISTRKDADFVSGKGGDDDIFLGRGNDVGLGGDGNDQINGQKGDDRISGDAGDDRLNGGRGNDTLDGGDGADILRGGRDADTLTGGADADIFIFNSSSGADTITDFTSGEDLISLHALSVESFEALGEGLSDSDDGAVISVEGIEITLSGVTAGSLTADDFIFG</sequence>
<dbReference type="Pfam" id="PF00353">
    <property type="entry name" value="HemolysinCabind"/>
    <property type="match status" value="3"/>
</dbReference>
<dbReference type="SMART" id="SM00554">
    <property type="entry name" value="FAS1"/>
    <property type="match status" value="2"/>
</dbReference>
<dbReference type="InterPro" id="IPR018511">
    <property type="entry name" value="Hemolysin-typ_Ca-bd_CS"/>
</dbReference>
<feature type="compositionally biased region" description="Basic and acidic residues" evidence="1">
    <location>
        <begin position="545"/>
        <end position="560"/>
    </location>
</feature>
<dbReference type="GO" id="GO:0005509">
    <property type="term" value="F:calcium ion binding"/>
    <property type="evidence" value="ECO:0007669"/>
    <property type="project" value="InterPro"/>
</dbReference>
<evidence type="ECO:0000313" key="4">
    <source>
        <dbReference type="Proteomes" id="UP000436822"/>
    </source>
</evidence>
<gene>
    <name evidence="3" type="ORF">KIN_30670</name>
</gene>
<organism evidence="3 4">
    <name type="scientific">Litoreibacter roseus</name>
    <dbReference type="NCBI Taxonomy" id="2601869"/>
    <lineage>
        <taxon>Bacteria</taxon>
        <taxon>Pseudomonadati</taxon>
        <taxon>Pseudomonadota</taxon>
        <taxon>Alphaproteobacteria</taxon>
        <taxon>Rhodobacterales</taxon>
        <taxon>Roseobacteraceae</taxon>
        <taxon>Litoreibacter</taxon>
    </lineage>
</organism>
<dbReference type="InterPro" id="IPR000782">
    <property type="entry name" value="FAS1_domain"/>
</dbReference>
<evidence type="ECO:0000259" key="2">
    <source>
        <dbReference type="PROSITE" id="PS50213"/>
    </source>
</evidence>
<dbReference type="SUPFAM" id="SSF82153">
    <property type="entry name" value="FAS1 domain"/>
    <property type="match status" value="2"/>
</dbReference>
<evidence type="ECO:0000256" key="1">
    <source>
        <dbReference type="SAM" id="MobiDB-lite"/>
    </source>
</evidence>
<dbReference type="InterPro" id="IPR001343">
    <property type="entry name" value="Hemolysn_Ca-bd"/>
</dbReference>
<dbReference type="PROSITE" id="PS50213">
    <property type="entry name" value="FAS1"/>
    <property type="match status" value="2"/>
</dbReference>
<evidence type="ECO:0000313" key="3">
    <source>
        <dbReference type="EMBL" id="GFE65993.1"/>
    </source>
</evidence>
<dbReference type="GO" id="GO:0005615">
    <property type="term" value="C:extracellular space"/>
    <property type="evidence" value="ECO:0007669"/>
    <property type="project" value="TreeGrafter"/>
</dbReference>
<dbReference type="InterPro" id="IPR050904">
    <property type="entry name" value="Adhesion/Biosynth-related"/>
</dbReference>
<dbReference type="PANTHER" id="PTHR10900:SF77">
    <property type="entry name" value="FI19380P1"/>
    <property type="match status" value="1"/>
</dbReference>
<reference evidence="3 4" key="1">
    <citation type="submission" date="2019-12" db="EMBL/GenBank/DDBJ databases">
        <title>Litoreibacter badius sp. nov., a novel bacteriochlorophyll a-containing bacterium in the genus Litoreibacter.</title>
        <authorList>
            <person name="Kanamuro M."/>
            <person name="Takabe Y."/>
            <person name="Mori K."/>
            <person name="Takaichi S."/>
            <person name="Hanada S."/>
        </authorList>
    </citation>
    <scope>NUCLEOTIDE SEQUENCE [LARGE SCALE GENOMIC DNA]</scope>
    <source>
        <strain evidence="3 4">K6</strain>
    </source>
</reference>
<comment type="caution">
    <text evidence="3">The sequence shown here is derived from an EMBL/GenBank/DDBJ whole genome shotgun (WGS) entry which is preliminary data.</text>
</comment>
<accession>A0A6N6JHZ0</accession>
<name>A0A6N6JHZ0_9RHOB</name>
<feature type="domain" description="FAS1" evidence="2">
    <location>
        <begin position="144"/>
        <end position="299"/>
    </location>
</feature>
<feature type="region of interest" description="Disordered" evidence="1">
    <location>
        <begin position="534"/>
        <end position="573"/>
    </location>
</feature>
<dbReference type="Gene3D" id="2.150.10.10">
    <property type="entry name" value="Serralysin-like metalloprotease, C-terminal"/>
    <property type="match status" value="1"/>
</dbReference>
<dbReference type="AlphaFoldDB" id="A0A6N6JHZ0"/>
<protein>
    <recommendedName>
        <fullName evidence="2">FAS1 domain-containing protein</fullName>
    </recommendedName>
</protein>
<dbReference type="InterPro" id="IPR036378">
    <property type="entry name" value="FAS1_dom_sf"/>
</dbReference>
<feature type="domain" description="FAS1" evidence="2">
    <location>
        <begin position="325"/>
        <end position="479"/>
    </location>
</feature>
<dbReference type="Gene3D" id="2.30.180.10">
    <property type="entry name" value="FAS1 domain"/>
    <property type="match status" value="2"/>
</dbReference>
<dbReference type="PANTHER" id="PTHR10900">
    <property type="entry name" value="PERIOSTIN-RELATED"/>
    <property type="match status" value="1"/>
</dbReference>